<evidence type="ECO:0000313" key="2">
    <source>
        <dbReference type="Proteomes" id="UP001151760"/>
    </source>
</evidence>
<reference evidence="1" key="2">
    <citation type="submission" date="2022-01" db="EMBL/GenBank/DDBJ databases">
        <authorList>
            <person name="Yamashiro T."/>
            <person name="Shiraishi A."/>
            <person name="Satake H."/>
            <person name="Nakayama K."/>
        </authorList>
    </citation>
    <scope>NUCLEOTIDE SEQUENCE</scope>
</reference>
<sequence>MAADRDLLKQRIQCNNCQKIWKNPHNQEFQNRVTEDQTLMRRPQQQPDWLQKPTRHSLLSIVNGTKTLPNAYGLVQPWISSLA</sequence>
<evidence type="ECO:0000313" key="1">
    <source>
        <dbReference type="EMBL" id="GJT36732.1"/>
    </source>
</evidence>
<accession>A0ABQ5DCS4</accession>
<dbReference type="Proteomes" id="UP001151760">
    <property type="component" value="Unassembled WGS sequence"/>
</dbReference>
<organism evidence="1 2">
    <name type="scientific">Tanacetum coccineum</name>
    <dbReference type="NCBI Taxonomy" id="301880"/>
    <lineage>
        <taxon>Eukaryota</taxon>
        <taxon>Viridiplantae</taxon>
        <taxon>Streptophyta</taxon>
        <taxon>Embryophyta</taxon>
        <taxon>Tracheophyta</taxon>
        <taxon>Spermatophyta</taxon>
        <taxon>Magnoliopsida</taxon>
        <taxon>eudicotyledons</taxon>
        <taxon>Gunneridae</taxon>
        <taxon>Pentapetalae</taxon>
        <taxon>asterids</taxon>
        <taxon>campanulids</taxon>
        <taxon>Asterales</taxon>
        <taxon>Asteraceae</taxon>
        <taxon>Asteroideae</taxon>
        <taxon>Anthemideae</taxon>
        <taxon>Anthemidinae</taxon>
        <taxon>Tanacetum</taxon>
    </lineage>
</organism>
<name>A0ABQ5DCS4_9ASTR</name>
<comment type="caution">
    <text evidence="1">The sequence shown here is derived from an EMBL/GenBank/DDBJ whole genome shotgun (WGS) entry which is preliminary data.</text>
</comment>
<dbReference type="EMBL" id="BQNB010015164">
    <property type="protein sequence ID" value="GJT36732.1"/>
    <property type="molecule type" value="Genomic_DNA"/>
</dbReference>
<reference evidence="1" key="1">
    <citation type="journal article" date="2022" name="Int. J. Mol. Sci.">
        <title>Draft Genome of Tanacetum Coccineum: Genomic Comparison of Closely Related Tanacetum-Family Plants.</title>
        <authorList>
            <person name="Yamashiro T."/>
            <person name="Shiraishi A."/>
            <person name="Nakayama K."/>
            <person name="Satake H."/>
        </authorList>
    </citation>
    <scope>NUCLEOTIDE SEQUENCE</scope>
</reference>
<proteinExistence type="predicted"/>
<keyword evidence="2" id="KW-1185">Reference proteome</keyword>
<protein>
    <submittedName>
        <fullName evidence="1">Uncharacterized protein</fullName>
    </submittedName>
</protein>
<gene>
    <name evidence="1" type="ORF">Tco_0936597</name>
</gene>